<dbReference type="EMBL" id="BAABCY010000016">
    <property type="protein sequence ID" value="GAA3557296.1"/>
    <property type="molecule type" value="Genomic_DNA"/>
</dbReference>
<dbReference type="NCBIfam" id="TIGR04183">
    <property type="entry name" value="Por_Secre_tail"/>
    <property type="match status" value="1"/>
</dbReference>
<reference evidence="6" key="1">
    <citation type="journal article" date="2019" name="Int. J. Syst. Evol. Microbiol.">
        <title>The Global Catalogue of Microorganisms (GCM) 10K type strain sequencing project: providing services to taxonomists for standard genome sequencing and annotation.</title>
        <authorList>
            <consortium name="The Broad Institute Genomics Platform"/>
            <consortium name="The Broad Institute Genome Sequencing Center for Infectious Disease"/>
            <person name="Wu L."/>
            <person name="Ma J."/>
        </authorList>
    </citation>
    <scope>NUCLEOTIDE SEQUENCE [LARGE SCALE GENOMIC DNA]</scope>
    <source>
        <strain evidence="6">JCM 17111</strain>
    </source>
</reference>
<proteinExistence type="predicted"/>
<evidence type="ECO:0000256" key="2">
    <source>
        <dbReference type="SAM" id="MobiDB-lite"/>
    </source>
</evidence>
<accession>A0ABP6WVG1</accession>
<keyword evidence="6" id="KW-1185">Reference proteome</keyword>
<name>A0ABP6WVG1_9FLAO</name>
<dbReference type="Pfam" id="PF18962">
    <property type="entry name" value="Por_Secre_tail"/>
    <property type="match status" value="1"/>
</dbReference>
<keyword evidence="1 3" id="KW-0732">Signal</keyword>
<dbReference type="RefSeq" id="WP_345004278.1">
    <property type="nucleotide sequence ID" value="NZ_BAABCY010000016.1"/>
</dbReference>
<feature type="chain" id="PRO_5046219771" description="Secretion system C-terminal sorting domain-containing protein" evidence="3">
    <location>
        <begin position="20"/>
        <end position="483"/>
    </location>
</feature>
<dbReference type="NCBIfam" id="NF038128">
    <property type="entry name" value="choice_anch_J"/>
    <property type="match status" value="1"/>
</dbReference>
<feature type="signal peptide" evidence="3">
    <location>
        <begin position="1"/>
        <end position="19"/>
    </location>
</feature>
<organism evidence="5 6">
    <name type="scientific">Snuella lapsa</name>
    <dbReference type="NCBI Taxonomy" id="870481"/>
    <lineage>
        <taxon>Bacteria</taxon>
        <taxon>Pseudomonadati</taxon>
        <taxon>Bacteroidota</taxon>
        <taxon>Flavobacteriia</taxon>
        <taxon>Flavobacteriales</taxon>
        <taxon>Flavobacteriaceae</taxon>
        <taxon>Snuella</taxon>
    </lineage>
</organism>
<evidence type="ECO:0000313" key="5">
    <source>
        <dbReference type="EMBL" id="GAA3557296.1"/>
    </source>
</evidence>
<evidence type="ECO:0000256" key="3">
    <source>
        <dbReference type="SAM" id="SignalP"/>
    </source>
</evidence>
<feature type="region of interest" description="Disordered" evidence="2">
    <location>
        <begin position="62"/>
        <end position="82"/>
    </location>
</feature>
<dbReference type="Proteomes" id="UP001500954">
    <property type="component" value="Unassembled WGS sequence"/>
</dbReference>
<comment type="caution">
    <text evidence="5">The sequence shown here is derived from an EMBL/GenBank/DDBJ whole genome shotgun (WGS) entry which is preliminary data.</text>
</comment>
<protein>
    <recommendedName>
        <fullName evidence="4">Secretion system C-terminal sorting domain-containing protein</fullName>
    </recommendedName>
</protein>
<sequence length="483" mass="52264">MKKSTLILLFNLIVISSFSQTIYYEDFRYENEGRGFTVQKVADGGHDPARIGSRNDNIVDATDSSPVFDESSRPATRIPNGGARDQKAIRFQNINDAKDTNYEIEAWALMTNQDFSVTNGPKVSFWTQQQSVIGGGATLTVWVSENYTHGNLPSTATWTNETGNITGSIATSDVLSGTYVKGELDLSAYTGTSVTVAFKIVTDGAAYSAGVSQHGTFYISDVRFDATPQDVANGAFSALNTSASGQPNIFNTPSASISESNFSNTSKWSDVLTIATSVPRLANAVLIPVEEGYKFEVSEIYNPILVTEVRFKLVNGHDTKGAPGNSTWKVHASNNNSDWVDVSAPIIAQSSIHGVETAVALTTSEPYRYYRFVLAAAWTPNQAYTALQQLDFTVDDSSLSIEDKVLNKSISVYPNPVNTILNIAKLDSGINVKSVNFVNNVGQVVYSNTSIKPINVSAFSKGLYLLRIESQGGGIVTRKVVVN</sequence>
<dbReference type="InterPro" id="IPR026444">
    <property type="entry name" value="Secre_tail"/>
</dbReference>
<feature type="domain" description="Secretion system C-terminal sorting" evidence="4">
    <location>
        <begin position="412"/>
        <end position="482"/>
    </location>
</feature>
<evidence type="ECO:0000259" key="4">
    <source>
        <dbReference type="Pfam" id="PF18962"/>
    </source>
</evidence>
<evidence type="ECO:0000256" key="1">
    <source>
        <dbReference type="ARBA" id="ARBA00022729"/>
    </source>
</evidence>
<evidence type="ECO:0000313" key="6">
    <source>
        <dbReference type="Proteomes" id="UP001500954"/>
    </source>
</evidence>
<gene>
    <name evidence="5" type="ORF">GCM10022395_05760</name>
</gene>